<comment type="similarity">
    <text evidence="1">Belongs to the peptidase U4 family.</text>
</comment>
<dbReference type="GO" id="GO:0006508">
    <property type="term" value="P:proteolysis"/>
    <property type="evidence" value="ECO:0007669"/>
    <property type="project" value="UniProtKB-KW"/>
</dbReference>
<accession>A0A1E8EXD9</accession>
<dbReference type="PATRIC" id="fig|1121290.3.peg.1724"/>
<name>A0A1E8EXD9_9CLOT</name>
<dbReference type="STRING" id="1121290.CLAOCE_17330"/>
<sequence>MEIYLDVLLVENCIINVFLMYVTSQTIKIKVNFKYIFLSGFIGSIYLLCILLFKSFYNIVFKLIVAFVMTLVCFRKKNILFNLKASIILILYAILLAGMCIFIEFNNKGYMPLNGVILNFSCKKLIISIMIIYMLIDRIIIYIKDRKEVSGLIYDIDIILNNSNKKIKAFLDTGNELREPVTNLPVIVAEKEIFNGVNISNYSNFKIPYRVVNGCRGSLIAFKPNYIKIYKDKKGNFKNEEVIIALTDCKLSDYGDYNALLSRGII</sequence>
<evidence type="ECO:0000313" key="4">
    <source>
        <dbReference type="EMBL" id="OFI05437.1"/>
    </source>
</evidence>
<keyword evidence="1 3" id="KW-0472">Membrane</keyword>
<keyword evidence="1" id="KW-0064">Aspartyl protease</keyword>
<comment type="caution">
    <text evidence="4">The sequence shown here is derived from an EMBL/GenBank/DDBJ whole genome shotgun (WGS) entry which is preliminary data.</text>
</comment>
<dbReference type="EMBL" id="LZFO01000027">
    <property type="protein sequence ID" value="OFI05437.1"/>
    <property type="molecule type" value="Genomic_DNA"/>
</dbReference>
<dbReference type="GO" id="GO:0030435">
    <property type="term" value="P:sporulation resulting in formation of a cellular spore"/>
    <property type="evidence" value="ECO:0007669"/>
    <property type="project" value="UniProtKB-KW"/>
</dbReference>
<feature type="active site" evidence="2">
    <location>
        <position position="172"/>
    </location>
</feature>
<keyword evidence="1" id="KW-0749">Sporulation</keyword>
<reference evidence="4 5" key="1">
    <citation type="submission" date="2016-06" db="EMBL/GenBank/DDBJ databases">
        <title>Genome sequence of Clostridium acetireducens DSM 10703.</title>
        <authorList>
            <person name="Poehlein A."/>
            <person name="Fluechter S."/>
            <person name="Duerre P."/>
            <person name="Daniel R."/>
        </authorList>
    </citation>
    <scope>NUCLEOTIDE SEQUENCE [LARGE SCALE GENOMIC DNA]</scope>
    <source>
        <strain evidence="4 5">DSM 10703</strain>
    </source>
</reference>
<dbReference type="OrthoDB" id="2690199at2"/>
<dbReference type="GO" id="GO:0005886">
    <property type="term" value="C:plasma membrane"/>
    <property type="evidence" value="ECO:0007669"/>
    <property type="project" value="UniProtKB-SubCell"/>
</dbReference>
<proteinExistence type="inferred from homology"/>
<feature type="transmembrane region" description="Helical" evidence="3">
    <location>
        <begin position="35"/>
        <end position="53"/>
    </location>
</feature>
<dbReference type="PIRSF" id="PIRSF018571">
    <property type="entry name" value="SpoIIGA"/>
    <property type="match status" value="1"/>
</dbReference>
<keyword evidence="3" id="KW-1133">Transmembrane helix</keyword>
<dbReference type="AlphaFoldDB" id="A0A1E8EXD9"/>
<keyword evidence="1" id="KW-1003">Cell membrane</keyword>
<dbReference type="Proteomes" id="UP000175744">
    <property type="component" value="Unassembled WGS sequence"/>
</dbReference>
<protein>
    <recommendedName>
        <fullName evidence="1">Sporulation sigma-E factor-processing peptidase</fullName>
        <ecNumber evidence="1">3.4.23.-</ecNumber>
    </recommendedName>
    <alternativeName>
        <fullName evidence="1">Membrane-associated aspartic protease</fullName>
    </alternativeName>
    <alternativeName>
        <fullName evidence="1">Stage II sporulation protein GA</fullName>
    </alternativeName>
</protein>
<evidence type="ECO:0000256" key="1">
    <source>
        <dbReference type="PIRNR" id="PIRNR018571"/>
    </source>
</evidence>
<keyword evidence="3" id="KW-0812">Transmembrane</keyword>
<dbReference type="GO" id="GO:0030436">
    <property type="term" value="P:asexual sporulation"/>
    <property type="evidence" value="ECO:0007669"/>
    <property type="project" value="InterPro"/>
</dbReference>
<dbReference type="EC" id="3.4.23.-" evidence="1"/>
<evidence type="ECO:0000313" key="5">
    <source>
        <dbReference type="Proteomes" id="UP000175744"/>
    </source>
</evidence>
<keyword evidence="5" id="KW-1185">Reference proteome</keyword>
<dbReference type="NCBIfam" id="TIGR02854">
    <property type="entry name" value="spore_II_GA"/>
    <property type="match status" value="1"/>
</dbReference>
<feature type="transmembrane region" description="Helical" evidence="3">
    <location>
        <begin position="6"/>
        <end position="23"/>
    </location>
</feature>
<evidence type="ECO:0000256" key="2">
    <source>
        <dbReference type="PIRSR" id="PIRSR018571-1"/>
    </source>
</evidence>
<comment type="subcellular location">
    <subcellularLocation>
        <location evidence="1">Cell membrane</location>
    </subcellularLocation>
</comment>
<evidence type="ECO:0000256" key="3">
    <source>
        <dbReference type="SAM" id="Phobius"/>
    </source>
</evidence>
<gene>
    <name evidence="4" type="ORF">CLOACE_17330</name>
</gene>
<comment type="function">
    <text evidence="1">Probable aspartic protease that is responsible for the proteolytic cleavage of the RNA polymerase sigma E factor (SigE/spoIIGB) to yield the active peptide in the mother cell during sporulation. Responds to a signal from the forespore that is triggered by the extracellular signal protein SpoIIR.</text>
</comment>
<keyword evidence="1" id="KW-0645">Protease</keyword>
<organism evidence="4 5">
    <name type="scientific">Clostridium acetireducens DSM 10703</name>
    <dbReference type="NCBI Taxonomy" id="1121290"/>
    <lineage>
        <taxon>Bacteria</taxon>
        <taxon>Bacillati</taxon>
        <taxon>Bacillota</taxon>
        <taxon>Clostridia</taxon>
        <taxon>Eubacteriales</taxon>
        <taxon>Clostridiaceae</taxon>
        <taxon>Clostridium</taxon>
    </lineage>
</organism>
<feature type="transmembrane region" description="Helical" evidence="3">
    <location>
        <begin position="87"/>
        <end position="105"/>
    </location>
</feature>
<dbReference type="RefSeq" id="WP_070110703.1">
    <property type="nucleotide sequence ID" value="NZ_LZFO01000027.1"/>
</dbReference>
<keyword evidence="1" id="KW-0378">Hydrolase</keyword>
<dbReference type="InterPro" id="IPR005081">
    <property type="entry name" value="SpoIIGA"/>
</dbReference>
<dbReference type="Pfam" id="PF03419">
    <property type="entry name" value="Peptidase_U4"/>
    <property type="match status" value="1"/>
</dbReference>
<dbReference type="GO" id="GO:0004190">
    <property type="term" value="F:aspartic-type endopeptidase activity"/>
    <property type="evidence" value="ECO:0007669"/>
    <property type="project" value="UniProtKB-KW"/>
</dbReference>